<reference evidence="11" key="1">
    <citation type="submission" date="2025-08" db="UniProtKB">
        <authorList>
            <consortium name="RefSeq"/>
        </authorList>
    </citation>
    <scope>IDENTIFICATION</scope>
    <source>
        <tissue evidence="11">Thorax and Abdomen</tissue>
    </source>
</reference>
<dbReference type="SMART" id="SM00369">
    <property type="entry name" value="LRR_TYP"/>
    <property type="match status" value="6"/>
</dbReference>
<evidence type="ECO:0000256" key="7">
    <source>
        <dbReference type="SAM" id="Phobius"/>
    </source>
</evidence>
<organism evidence="11">
    <name type="scientific">Neodiprion lecontei</name>
    <name type="common">Redheaded pine sawfly</name>
    <dbReference type="NCBI Taxonomy" id="441921"/>
    <lineage>
        <taxon>Eukaryota</taxon>
        <taxon>Metazoa</taxon>
        <taxon>Ecdysozoa</taxon>
        <taxon>Arthropoda</taxon>
        <taxon>Hexapoda</taxon>
        <taxon>Insecta</taxon>
        <taxon>Pterygota</taxon>
        <taxon>Neoptera</taxon>
        <taxon>Endopterygota</taxon>
        <taxon>Hymenoptera</taxon>
        <taxon>Tenthredinoidea</taxon>
        <taxon>Diprionidae</taxon>
        <taxon>Diprioninae</taxon>
        <taxon>Neodiprion</taxon>
    </lineage>
</organism>
<protein>
    <submittedName>
        <fullName evidence="11">Leucine-rich repeat, immunoglobulin-like domain and transmembrane domain-containing protein 2</fullName>
    </submittedName>
</protein>
<evidence type="ECO:0000256" key="2">
    <source>
        <dbReference type="ARBA" id="ARBA00022729"/>
    </source>
</evidence>
<dbReference type="GO" id="GO:0071944">
    <property type="term" value="C:cell periphery"/>
    <property type="evidence" value="ECO:0007669"/>
    <property type="project" value="UniProtKB-ARBA"/>
</dbReference>
<evidence type="ECO:0000256" key="4">
    <source>
        <dbReference type="ARBA" id="ARBA00023157"/>
    </source>
</evidence>
<dbReference type="SMART" id="SM00409">
    <property type="entry name" value="IG"/>
    <property type="match status" value="1"/>
</dbReference>
<dbReference type="InterPro" id="IPR003591">
    <property type="entry name" value="Leu-rich_rpt_typical-subtyp"/>
</dbReference>
<dbReference type="GeneID" id="107216834"/>
<evidence type="ECO:0000256" key="8">
    <source>
        <dbReference type="SAM" id="SignalP"/>
    </source>
</evidence>
<feature type="chain" id="PRO_5027035036" evidence="8">
    <location>
        <begin position="21"/>
        <end position="619"/>
    </location>
</feature>
<evidence type="ECO:0000256" key="3">
    <source>
        <dbReference type="ARBA" id="ARBA00022737"/>
    </source>
</evidence>
<dbReference type="InterPro" id="IPR032675">
    <property type="entry name" value="LRR_dom_sf"/>
</dbReference>
<proteinExistence type="predicted"/>
<keyword evidence="7" id="KW-0472">Membrane</keyword>
<evidence type="ECO:0000259" key="9">
    <source>
        <dbReference type="PROSITE" id="PS50835"/>
    </source>
</evidence>
<dbReference type="InterPro" id="IPR001611">
    <property type="entry name" value="Leu-rich_rpt"/>
</dbReference>
<dbReference type="InterPro" id="IPR003599">
    <property type="entry name" value="Ig_sub"/>
</dbReference>
<keyword evidence="5" id="KW-0325">Glycoprotein</keyword>
<dbReference type="Pfam" id="PF13855">
    <property type="entry name" value="LRR_8"/>
    <property type="match status" value="2"/>
</dbReference>
<evidence type="ECO:0000256" key="1">
    <source>
        <dbReference type="ARBA" id="ARBA00022614"/>
    </source>
</evidence>
<name>A0A6J0B636_NEOLC</name>
<dbReference type="InterPro" id="IPR000483">
    <property type="entry name" value="Cys-rich_flank_reg_C"/>
</dbReference>
<dbReference type="SUPFAM" id="SSF48726">
    <property type="entry name" value="Immunoglobulin"/>
    <property type="match status" value="1"/>
</dbReference>
<evidence type="ECO:0000256" key="6">
    <source>
        <dbReference type="SAM" id="MobiDB-lite"/>
    </source>
</evidence>
<dbReference type="Proteomes" id="UP000829291">
    <property type="component" value="Chromosome 2"/>
</dbReference>
<dbReference type="PROSITE" id="PS51450">
    <property type="entry name" value="LRR"/>
    <property type="match status" value="1"/>
</dbReference>
<keyword evidence="4" id="KW-1015">Disulfide bond</keyword>
<dbReference type="SUPFAM" id="SSF52058">
    <property type="entry name" value="L domain-like"/>
    <property type="match status" value="1"/>
</dbReference>
<evidence type="ECO:0000313" key="10">
    <source>
        <dbReference type="Proteomes" id="UP000829291"/>
    </source>
</evidence>
<dbReference type="InterPro" id="IPR036179">
    <property type="entry name" value="Ig-like_dom_sf"/>
</dbReference>
<dbReference type="FunCoup" id="A0A6J0B636">
    <property type="interactions" value="236"/>
</dbReference>
<dbReference type="KEGG" id="nlo:107216834"/>
<dbReference type="Gene3D" id="3.80.10.10">
    <property type="entry name" value="Ribonuclease Inhibitor"/>
    <property type="match status" value="2"/>
</dbReference>
<dbReference type="PANTHER" id="PTHR24366">
    <property type="entry name" value="IG(IMMUNOGLOBULIN) AND LRR(LEUCINE RICH REPEAT) DOMAINS"/>
    <property type="match status" value="1"/>
</dbReference>
<dbReference type="AlphaFoldDB" id="A0A6J0B636"/>
<dbReference type="InterPro" id="IPR003598">
    <property type="entry name" value="Ig_sub2"/>
</dbReference>
<keyword evidence="10" id="KW-1185">Reference proteome</keyword>
<dbReference type="Pfam" id="PF07679">
    <property type="entry name" value="I-set"/>
    <property type="match status" value="1"/>
</dbReference>
<sequence length="619" mass="67818">MNFLQIIYYATAMFVVGSLGEKCSDDCSCKWKNGKQTVECTDRSLTTIPGWIDSETQVLDMSGNKIKVLPKYIFKRLGLTNLQRLYLRGCHIDRIDSEALAGLTNLVELDLSNNLLTSIPNTSFADTQFLRDLILSHNPIQKVPANALKYTPNLVKLDISNCKINEVDSKAFEGLGLLESLKLNNNKLVNLHPSMFESLEKLTSIALHENPWKCDCHLRDIKIWLLKRNIPTLVAPACRGGPDQLLDKMFSELSVDDFACRPVLLVVTRYAEATIGENASIVCRVSAVPPAQIKWYWNGRMLANHSAFSSFQKILIFEEGQSRKKSTLVLTNAQESDSSEFYCVAENRAGSVEANFTLHVSLRTAGMSTLGSGQIAGISAALVVLILFILLIILVLFIRLRRMPLKEIKSSGGAQDGVAAGNGVVEGGGSSSRRKTDNDEATSFATFAEAKPPASLNLNYVQKPYAFSEDDYTFARYTESHAASGPGPCYSSTTSLMLVENPDLIRDTRRGSADETKPFTPGGYSIEVKNNKLLYSNCIWESKEEIPVGGYVVKDMQSAMTASVDAAQVASSVPPGAKQIRVWQKGVPVLPPVSALKRVLGSTRSSPDEGYQEGTGTDV</sequence>
<keyword evidence="7" id="KW-1133">Transmembrane helix</keyword>
<dbReference type="InterPro" id="IPR007110">
    <property type="entry name" value="Ig-like_dom"/>
</dbReference>
<dbReference type="PROSITE" id="PS50835">
    <property type="entry name" value="IG_LIKE"/>
    <property type="match status" value="1"/>
</dbReference>
<dbReference type="SMART" id="SM00408">
    <property type="entry name" value="IGc2"/>
    <property type="match status" value="1"/>
</dbReference>
<evidence type="ECO:0000256" key="5">
    <source>
        <dbReference type="ARBA" id="ARBA00023180"/>
    </source>
</evidence>
<dbReference type="Gene3D" id="2.60.40.10">
    <property type="entry name" value="Immunoglobulins"/>
    <property type="match status" value="1"/>
</dbReference>
<dbReference type="FunFam" id="3.80.10.10:FF:000082">
    <property type="entry name" value="Leucine-rich repeat-containing 24"/>
    <property type="match status" value="1"/>
</dbReference>
<accession>A0A6J0B636</accession>
<keyword evidence="2 8" id="KW-0732">Signal</keyword>
<dbReference type="RefSeq" id="XP_015509621.1">
    <property type="nucleotide sequence ID" value="XM_015654135.2"/>
</dbReference>
<dbReference type="InParanoid" id="A0A6J0B636"/>
<feature type="domain" description="Ig-like" evidence="9">
    <location>
        <begin position="262"/>
        <end position="359"/>
    </location>
</feature>
<feature type="signal peptide" evidence="8">
    <location>
        <begin position="1"/>
        <end position="20"/>
    </location>
</feature>
<dbReference type="InterPro" id="IPR013098">
    <property type="entry name" value="Ig_I-set"/>
</dbReference>
<feature type="region of interest" description="Disordered" evidence="6">
    <location>
        <begin position="600"/>
        <end position="619"/>
    </location>
</feature>
<keyword evidence="1" id="KW-0433">Leucine-rich repeat</keyword>
<gene>
    <name evidence="11" type="primary">LOC107216834</name>
</gene>
<keyword evidence="7" id="KW-0812">Transmembrane</keyword>
<feature type="transmembrane region" description="Helical" evidence="7">
    <location>
        <begin position="375"/>
        <end position="398"/>
    </location>
</feature>
<keyword evidence="3" id="KW-0677">Repeat</keyword>
<dbReference type="PANTHER" id="PTHR24366:SF136">
    <property type="entry name" value="KEKKON 1, ISOFORM B"/>
    <property type="match status" value="1"/>
</dbReference>
<feature type="region of interest" description="Disordered" evidence="6">
    <location>
        <begin position="411"/>
        <end position="440"/>
    </location>
</feature>
<dbReference type="SMART" id="SM00082">
    <property type="entry name" value="LRRCT"/>
    <property type="match status" value="1"/>
</dbReference>
<dbReference type="OrthoDB" id="643377at2759"/>
<dbReference type="InterPro" id="IPR013783">
    <property type="entry name" value="Ig-like_fold"/>
</dbReference>
<evidence type="ECO:0000313" key="11">
    <source>
        <dbReference type="RefSeq" id="XP_015509621.1"/>
    </source>
</evidence>